<dbReference type="EC" id="3.1.3.15" evidence="3 8"/>
<reference evidence="10 11" key="1">
    <citation type="submission" date="2016-08" db="EMBL/GenBank/DDBJ databases">
        <title>Genome sequencing of Paenibacillus sp. TI45-13ar, isolated from Korean traditional nuruk.</title>
        <authorList>
            <person name="Kim S.-J."/>
        </authorList>
    </citation>
    <scope>NUCLEOTIDE SEQUENCE [LARGE SCALE GENOMIC DNA]</scope>
    <source>
        <strain evidence="10 11">TI45-13ar</strain>
    </source>
</reference>
<dbReference type="GO" id="GO:0005737">
    <property type="term" value="C:cytoplasm"/>
    <property type="evidence" value="ECO:0007669"/>
    <property type="project" value="TreeGrafter"/>
</dbReference>
<dbReference type="AlphaFoldDB" id="A0A1E3L8P4"/>
<dbReference type="PANTHER" id="PTHR21039:SF0">
    <property type="entry name" value="HISTIDINOL-PHOSPHATASE"/>
    <property type="match status" value="1"/>
</dbReference>
<evidence type="ECO:0000256" key="2">
    <source>
        <dbReference type="ARBA" id="ARBA00009152"/>
    </source>
</evidence>
<accession>A0A1E3L8P4</accession>
<dbReference type="Gene3D" id="3.20.20.140">
    <property type="entry name" value="Metal-dependent hydrolases"/>
    <property type="match status" value="1"/>
</dbReference>
<evidence type="ECO:0000313" key="10">
    <source>
        <dbReference type="EMBL" id="ODP30187.1"/>
    </source>
</evidence>
<dbReference type="UniPathway" id="UPA00031">
    <property type="reaction ID" value="UER00013"/>
</dbReference>
<comment type="catalytic activity">
    <reaction evidence="7 8">
        <text>L-histidinol phosphate + H2O = L-histidinol + phosphate</text>
        <dbReference type="Rhea" id="RHEA:14465"/>
        <dbReference type="ChEBI" id="CHEBI:15377"/>
        <dbReference type="ChEBI" id="CHEBI:43474"/>
        <dbReference type="ChEBI" id="CHEBI:57699"/>
        <dbReference type="ChEBI" id="CHEBI:57980"/>
        <dbReference type="EC" id="3.1.3.15"/>
    </reaction>
</comment>
<evidence type="ECO:0000256" key="3">
    <source>
        <dbReference type="ARBA" id="ARBA00013085"/>
    </source>
</evidence>
<evidence type="ECO:0000256" key="6">
    <source>
        <dbReference type="ARBA" id="ARBA00023102"/>
    </source>
</evidence>
<dbReference type="Proteomes" id="UP000094578">
    <property type="component" value="Unassembled WGS sequence"/>
</dbReference>
<evidence type="ECO:0000313" key="11">
    <source>
        <dbReference type="Proteomes" id="UP000094578"/>
    </source>
</evidence>
<feature type="domain" description="PHP" evidence="9">
    <location>
        <begin position="4"/>
        <end position="190"/>
    </location>
</feature>
<dbReference type="InterPro" id="IPR010140">
    <property type="entry name" value="Histidinol_P_phosphatase_HisJ"/>
</dbReference>
<keyword evidence="5 8" id="KW-0378">Hydrolase</keyword>
<organism evidence="10 11">
    <name type="scientific">Paenibacillus nuruki</name>
    <dbReference type="NCBI Taxonomy" id="1886670"/>
    <lineage>
        <taxon>Bacteria</taxon>
        <taxon>Bacillati</taxon>
        <taxon>Bacillota</taxon>
        <taxon>Bacilli</taxon>
        <taxon>Bacillales</taxon>
        <taxon>Paenibacillaceae</taxon>
        <taxon>Paenibacillus</taxon>
    </lineage>
</organism>
<dbReference type="InterPro" id="IPR016195">
    <property type="entry name" value="Pol/histidinol_Pase-like"/>
</dbReference>
<dbReference type="NCBIfam" id="TIGR01856">
    <property type="entry name" value="hisJ_fam"/>
    <property type="match status" value="1"/>
</dbReference>
<dbReference type="InterPro" id="IPR004013">
    <property type="entry name" value="PHP_dom"/>
</dbReference>
<dbReference type="GO" id="GO:0004401">
    <property type="term" value="F:histidinol-phosphatase activity"/>
    <property type="evidence" value="ECO:0007669"/>
    <property type="project" value="UniProtKB-UniRule"/>
</dbReference>
<dbReference type="EMBL" id="MDER01000024">
    <property type="protein sequence ID" value="ODP30187.1"/>
    <property type="molecule type" value="Genomic_DNA"/>
</dbReference>
<sequence length="262" mass="29746">MIYDYHVHTNHSFDSQAVMNEVCAEAVRCGIQEICFTEHYAVNPVLPTYGHLNFEHYIHEIENARERYAGQLKIKIGIELCEPHHMQTQYQAVLANQPLDFILGSVHNMDERKLRLFLAQEGINHYDLYFKEVLKMVECADIDVMAHLDLLKRYAVGTVGNYKLEDHQEVIEAILQTAIARNIGIEINTSGWRSGVDQSFPSSEVLQLYRQLGGELLTLGSDSHFVEHTGAGIADAIALAKQCGFQSIYTYHQRQPQAIALD</sequence>
<keyword evidence="11" id="KW-1185">Reference proteome</keyword>
<dbReference type="PANTHER" id="PTHR21039">
    <property type="entry name" value="HISTIDINOL PHOSPHATASE-RELATED"/>
    <property type="match status" value="1"/>
</dbReference>
<keyword evidence="4 8" id="KW-0028">Amino-acid biosynthesis</keyword>
<gene>
    <name evidence="10" type="ORF">PTI45_00429</name>
</gene>
<name>A0A1E3L8P4_9BACL</name>
<evidence type="ECO:0000256" key="4">
    <source>
        <dbReference type="ARBA" id="ARBA00022605"/>
    </source>
</evidence>
<evidence type="ECO:0000256" key="8">
    <source>
        <dbReference type="RuleBase" id="RU366003"/>
    </source>
</evidence>
<comment type="similarity">
    <text evidence="2 8">Belongs to the PHP hydrolase family. HisK subfamily.</text>
</comment>
<dbReference type="STRING" id="1886670.PTI45_00429"/>
<dbReference type="RefSeq" id="WP_069325904.1">
    <property type="nucleotide sequence ID" value="NZ_MDER01000024.1"/>
</dbReference>
<dbReference type="SUPFAM" id="SSF89550">
    <property type="entry name" value="PHP domain-like"/>
    <property type="match status" value="1"/>
</dbReference>
<dbReference type="Pfam" id="PF02811">
    <property type="entry name" value="PHP"/>
    <property type="match status" value="1"/>
</dbReference>
<evidence type="ECO:0000256" key="1">
    <source>
        <dbReference type="ARBA" id="ARBA00004970"/>
    </source>
</evidence>
<protein>
    <recommendedName>
        <fullName evidence="3 8">Histidinol-phosphatase</fullName>
        <shortName evidence="8">HolPase</shortName>
        <ecNumber evidence="3 8">3.1.3.15</ecNumber>
    </recommendedName>
</protein>
<proteinExistence type="inferred from homology"/>
<dbReference type="GO" id="GO:0000105">
    <property type="term" value="P:L-histidine biosynthetic process"/>
    <property type="evidence" value="ECO:0007669"/>
    <property type="project" value="UniProtKB-UniRule"/>
</dbReference>
<evidence type="ECO:0000259" key="9">
    <source>
        <dbReference type="Pfam" id="PF02811"/>
    </source>
</evidence>
<evidence type="ECO:0000256" key="5">
    <source>
        <dbReference type="ARBA" id="ARBA00022801"/>
    </source>
</evidence>
<dbReference type="PATRIC" id="fig|1886670.3.peg.445"/>
<evidence type="ECO:0000256" key="7">
    <source>
        <dbReference type="ARBA" id="ARBA00049158"/>
    </source>
</evidence>
<comment type="pathway">
    <text evidence="1 8">Amino-acid biosynthesis; L-histidine biosynthesis; L-histidine from 5-phospho-alpha-D-ribose 1-diphosphate: step 8/9.</text>
</comment>
<comment type="caution">
    <text evidence="10">The sequence shown here is derived from an EMBL/GenBank/DDBJ whole genome shotgun (WGS) entry which is preliminary data.</text>
</comment>
<keyword evidence="6 8" id="KW-0368">Histidine biosynthesis</keyword>